<proteinExistence type="predicted"/>
<dbReference type="RefSeq" id="XP_002840159.1">
    <property type="nucleotide sequence ID" value="XM_002840113.1"/>
</dbReference>
<accession>D5GIK7</accession>
<dbReference type="InParanoid" id="D5GIK7"/>
<protein>
    <submittedName>
        <fullName evidence="1">(Perigord truffle) hypothetical protein</fullName>
    </submittedName>
</protein>
<dbReference type="AlphaFoldDB" id="D5GIK7"/>
<dbReference type="GeneID" id="9183284"/>
<evidence type="ECO:0000313" key="1">
    <source>
        <dbReference type="EMBL" id="CAZ84350.1"/>
    </source>
</evidence>
<keyword evidence="2" id="KW-1185">Reference proteome</keyword>
<reference evidence="1 2" key="1">
    <citation type="journal article" date="2010" name="Nature">
        <title>Perigord black truffle genome uncovers evolutionary origins and mechanisms of symbiosis.</title>
        <authorList>
            <person name="Martin F."/>
            <person name="Kohler A."/>
            <person name="Murat C."/>
            <person name="Balestrini R."/>
            <person name="Coutinho P.M."/>
            <person name="Jaillon O."/>
            <person name="Montanini B."/>
            <person name="Morin E."/>
            <person name="Noel B."/>
            <person name="Percudani R."/>
            <person name="Porcel B."/>
            <person name="Rubini A."/>
            <person name="Amicucci A."/>
            <person name="Amselem J."/>
            <person name="Anthouard V."/>
            <person name="Arcioni S."/>
            <person name="Artiguenave F."/>
            <person name="Aury J.M."/>
            <person name="Ballario P."/>
            <person name="Bolchi A."/>
            <person name="Brenna A."/>
            <person name="Brun A."/>
            <person name="Buee M."/>
            <person name="Cantarel B."/>
            <person name="Chevalier G."/>
            <person name="Couloux A."/>
            <person name="Da Silva C."/>
            <person name="Denoeud F."/>
            <person name="Duplessis S."/>
            <person name="Ghignone S."/>
            <person name="Hilselberger B."/>
            <person name="Iotti M."/>
            <person name="Marcais B."/>
            <person name="Mello A."/>
            <person name="Miranda M."/>
            <person name="Pacioni G."/>
            <person name="Quesneville H."/>
            <person name="Riccioni C."/>
            <person name="Ruotolo R."/>
            <person name="Splivallo R."/>
            <person name="Stocchi V."/>
            <person name="Tisserant E."/>
            <person name="Viscomi A.R."/>
            <person name="Zambonelli A."/>
            <person name="Zampieri E."/>
            <person name="Henrissat B."/>
            <person name="Lebrun M.H."/>
            <person name="Paolocci F."/>
            <person name="Bonfante P."/>
            <person name="Ottonello S."/>
            <person name="Wincker P."/>
        </authorList>
    </citation>
    <scope>NUCLEOTIDE SEQUENCE [LARGE SCALE GENOMIC DNA]</scope>
    <source>
        <strain evidence="1 2">Mel28</strain>
    </source>
</reference>
<dbReference type="KEGG" id="tml:GSTUM_00008541001"/>
<evidence type="ECO:0000313" key="2">
    <source>
        <dbReference type="Proteomes" id="UP000006911"/>
    </source>
</evidence>
<sequence>MGSLCVNCLKSLIGYSNWVSRYYSKTRLRELASTTSTTTPINPNSARAGRYHLGSGRRGYCRSLIYRYDRWSSGVSVYPRCLRRRRVHYVEAGTIISSGELLSLPDPCVPHTCTCC</sequence>
<dbReference type="EMBL" id="FN430327">
    <property type="protein sequence ID" value="CAZ84350.1"/>
    <property type="molecule type" value="Genomic_DNA"/>
</dbReference>
<name>D5GIK7_TUBMM</name>
<organism evidence="1 2">
    <name type="scientific">Tuber melanosporum (strain Mel28)</name>
    <name type="common">Perigord black truffle</name>
    <dbReference type="NCBI Taxonomy" id="656061"/>
    <lineage>
        <taxon>Eukaryota</taxon>
        <taxon>Fungi</taxon>
        <taxon>Dikarya</taxon>
        <taxon>Ascomycota</taxon>
        <taxon>Pezizomycotina</taxon>
        <taxon>Pezizomycetes</taxon>
        <taxon>Pezizales</taxon>
        <taxon>Tuberaceae</taxon>
        <taxon>Tuber</taxon>
    </lineage>
</organism>
<dbReference type="Proteomes" id="UP000006911">
    <property type="component" value="Unassembled WGS sequence"/>
</dbReference>
<gene>
    <name evidence="1" type="ORF">GSTUM_00008541001</name>
</gene>
<dbReference type="HOGENOM" id="CLU_2098613_0_0_1"/>